<dbReference type="EMBL" id="NKHG01000231">
    <property type="protein sequence ID" value="PCK15372.1"/>
    <property type="molecule type" value="Genomic_DNA"/>
</dbReference>
<dbReference type="AlphaFoldDB" id="A0A2A5IE72"/>
<proteinExistence type="predicted"/>
<comment type="caution">
    <text evidence="2">The sequence shown here is derived from an EMBL/GenBank/DDBJ whole genome shotgun (WGS) entry which is preliminary data.</text>
</comment>
<sequence length="90" mass="9972">MDKLKGFVMSSTLYGQRKPSYTNVKIISPAPVVGLRDSNFEKQIIVSDPFAIKSAKKKTDIRKGFVLGGSSTNSPRQTPLEHSWTKGMKN</sequence>
<protein>
    <submittedName>
        <fullName evidence="2">Uncharacterized protein</fullName>
    </submittedName>
</protein>
<dbReference type="Proteomes" id="UP000228754">
    <property type="component" value="Unassembled WGS sequence"/>
</dbReference>
<feature type="region of interest" description="Disordered" evidence="1">
    <location>
        <begin position="66"/>
        <end position="90"/>
    </location>
</feature>
<name>A0A2A5IE72_BACPU</name>
<gene>
    <name evidence="2" type="ORF">CEY02_20830</name>
</gene>
<evidence type="ECO:0000256" key="1">
    <source>
        <dbReference type="SAM" id="MobiDB-lite"/>
    </source>
</evidence>
<evidence type="ECO:0000313" key="2">
    <source>
        <dbReference type="EMBL" id="PCK15372.1"/>
    </source>
</evidence>
<reference evidence="2 3" key="1">
    <citation type="submission" date="2017-06" db="EMBL/GenBank/DDBJ databases">
        <title>Draft Genome Sequence of Bacillus sp Strain 36R Isolated from saline sediment at Atanasia, Sonora, Mexico.</title>
        <authorList>
            <person name="Sanchez Diaz R."/>
            <person name="Quiroz Macias M.E."/>
            <person name="Ibarra Gamez J.C."/>
            <person name="Enciso Ibarra J."/>
            <person name="Gomez Gil B."/>
            <person name="Galaviz Silva L."/>
        </authorList>
    </citation>
    <scope>NUCLEOTIDE SEQUENCE [LARGE SCALE GENOMIC DNA]</scope>
    <source>
        <strain evidence="2 3">36R_ATNSAL</strain>
    </source>
</reference>
<accession>A0A2A5IE72</accession>
<evidence type="ECO:0000313" key="3">
    <source>
        <dbReference type="Proteomes" id="UP000228754"/>
    </source>
</evidence>
<organism evidence="2 3">
    <name type="scientific">Bacillus pumilus</name>
    <name type="common">Bacillus mesentericus</name>
    <dbReference type="NCBI Taxonomy" id="1408"/>
    <lineage>
        <taxon>Bacteria</taxon>
        <taxon>Bacillati</taxon>
        <taxon>Bacillota</taxon>
        <taxon>Bacilli</taxon>
        <taxon>Bacillales</taxon>
        <taxon>Bacillaceae</taxon>
        <taxon>Bacillus</taxon>
    </lineage>
</organism>